<dbReference type="RefSeq" id="WP_169114194.1">
    <property type="nucleotide sequence ID" value="NZ_CP051684.1"/>
</dbReference>
<dbReference type="EMBL" id="CP051684">
    <property type="protein sequence ID" value="QJD93246.1"/>
    <property type="molecule type" value="Genomic_DNA"/>
</dbReference>
<proteinExistence type="predicted"/>
<dbReference type="Proteomes" id="UP000503117">
    <property type="component" value="Chromosome"/>
</dbReference>
<reference evidence="1 2" key="1">
    <citation type="submission" date="2020-04" db="EMBL/GenBank/DDBJ databases">
        <title>Genome sequencing of novel species.</title>
        <authorList>
            <person name="Heo J."/>
            <person name="Kim S.-J."/>
            <person name="Kim J.-S."/>
            <person name="Hong S.-B."/>
            <person name="Kwon S.-W."/>
        </authorList>
    </citation>
    <scope>NUCLEOTIDE SEQUENCE [LARGE SCALE GENOMIC DNA]</scope>
    <source>
        <strain evidence="1 2">AF9R3</strain>
    </source>
</reference>
<organism evidence="1 2">
    <name type="scientific">Duganella dendranthematis</name>
    <dbReference type="NCBI Taxonomy" id="2728021"/>
    <lineage>
        <taxon>Bacteria</taxon>
        <taxon>Pseudomonadati</taxon>
        <taxon>Pseudomonadota</taxon>
        <taxon>Betaproteobacteria</taxon>
        <taxon>Burkholderiales</taxon>
        <taxon>Oxalobacteraceae</taxon>
        <taxon>Telluria group</taxon>
        <taxon>Duganella</taxon>
    </lineage>
</organism>
<evidence type="ECO:0000313" key="1">
    <source>
        <dbReference type="EMBL" id="QJD93246.1"/>
    </source>
</evidence>
<gene>
    <name evidence="1" type="ORF">HH213_26075</name>
</gene>
<evidence type="ECO:0000313" key="2">
    <source>
        <dbReference type="Proteomes" id="UP000503117"/>
    </source>
</evidence>
<accession>A0ABX6MFY1</accession>
<protein>
    <submittedName>
        <fullName evidence="1">Uncharacterized protein</fullName>
    </submittedName>
</protein>
<name>A0ABX6MFY1_9BURK</name>
<sequence>MKIPAFNQVALICDDPELAAQLSVALSTKGTYLPVLDSPRLARPDAEAEVIKRVNALADANPKKIILGGCAERVRQCFDNHVPASKLKRVDTASDQWLALEGIHLKKGAPLRVSRKSIGAGLLLALRAKRQLEFADDASEVRYVPPSAAHLVVCEDGNALTQVIAANYAYAIGAGLQLISTPAESLIKDINERFYGATENRHASTTSILQGLALEMREYLKDLNLIGVQSITFITSGIPWGFAVQEMPTTWCPTIFCSSPRTAAT</sequence>
<keyword evidence="2" id="KW-1185">Reference proteome</keyword>